<reference evidence="1 2" key="1">
    <citation type="journal article" date="2014" name="Genome Announc.">
        <title>Genome Sequence and Methylome of Soil Bacterium Gemmatirosa kalamazoonensis KBS708T, a Member of the Rarely Cultivated Gemmatimonadetes Phylum.</title>
        <authorList>
            <person name="Debruyn J.M."/>
            <person name="Radosevich M."/>
            <person name="Wommack K.E."/>
            <person name="Polson S.W."/>
            <person name="Hauser L.J."/>
            <person name="Fawaz M.N."/>
            <person name="Korlach J."/>
            <person name="Tsai Y.C."/>
        </authorList>
    </citation>
    <scope>NUCLEOTIDE SEQUENCE [LARGE SCALE GENOMIC DNA]</scope>
    <source>
        <strain evidence="1 2">KBS708</strain>
    </source>
</reference>
<organism evidence="1 2">
    <name type="scientific">Gemmatirosa kalamazoonensis</name>
    <dbReference type="NCBI Taxonomy" id="861299"/>
    <lineage>
        <taxon>Bacteria</taxon>
        <taxon>Pseudomonadati</taxon>
        <taxon>Gemmatimonadota</taxon>
        <taxon>Gemmatimonadia</taxon>
        <taxon>Gemmatimonadales</taxon>
        <taxon>Gemmatimonadaceae</taxon>
        <taxon>Gemmatirosa</taxon>
    </lineage>
</organism>
<evidence type="ECO:0000313" key="2">
    <source>
        <dbReference type="Proteomes" id="UP000019151"/>
    </source>
</evidence>
<dbReference type="EMBL" id="CP007128">
    <property type="protein sequence ID" value="AHG90491.1"/>
    <property type="molecule type" value="Genomic_DNA"/>
</dbReference>
<dbReference type="Proteomes" id="UP000019151">
    <property type="component" value="Chromosome"/>
</dbReference>
<name>W0RI81_9BACT</name>
<keyword evidence="2" id="KW-1185">Reference proteome</keyword>
<gene>
    <name evidence="1" type="ORF">J421_2954</name>
</gene>
<proteinExistence type="predicted"/>
<dbReference type="HOGENOM" id="CLU_2034710_0_0_0"/>
<sequence length="121" mass="12910">MSDHVVEPFIPRQLDREFALAVRAALSLPDPTTASLRDLVAAVVATLREQGATVEQVLDAMEDAVAAVLAARVSGGYHVVDPNAPRNPTSVLADHVRLLTSEVLLDHGLQTPKSRIPLTVS</sequence>
<evidence type="ECO:0000313" key="1">
    <source>
        <dbReference type="EMBL" id="AHG90491.1"/>
    </source>
</evidence>
<dbReference type="STRING" id="861299.J421_2954"/>
<dbReference type="InParanoid" id="W0RI81"/>
<protein>
    <submittedName>
        <fullName evidence="1">Uncharacterized protein</fullName>
    </submittedName>
</protein>
<dbReference type="RefSeq" id="WP_025411961.1">
    <property type="nucleotide sequence ID" value="NZ_CP007128.1"/>
</dbReference>
<dbReference type="AlphaFoldDB" id="W0RI81"/>
<accession>W0RI81</accession>
<dbReference type="KEGG" id="gba:J421_2954"/>